<evidence type="ECO:0000313" key="2">
    <source>
        <dbReference type="Proteomes" id="UP000631114"/>
    </source>
</evidence>
<organism evidence="1 2">
    <name type="scientific">Coptis chinensis</name>
    <dbReference type="NCBI Taxonomy" id="261450"/>
    <lineage>
        <taxon>Eukaryota</taxon>
        <taxon>Viridiplantae</taxon>
        <taxon>Streptophyta</taxon>
        <taxon>Embryophyta</taxon>
        <taxon>Tracheophyta</taxon>
        <taxon>Spermatophyta</taxon>
        <taxon>Magnoliopsida</taxon>
        <taxon>Ranunculales</taxon>
        <taxon>Ranunculaceae</taxon>
        <taxon>Coptidoideae</taxon>
        <taxon>Coptis</taxon>
    </lineage>
</organism>
<dbReference type="OrthoDB" id="1906820at2759"/>
<dbReference type="Proteomes" id="UP000631114">
    <property type="component" value="Unassembled WGS sequence"/>
</dbReference>
<dbReference type="EMBL" id="JADFTS010000004">
    <property type="protein sequence ID" value="KAF9610696.1"/>
    <property type="molecule type" value="Genomic_DNA"/>
</dbReference>
<reference evidence="1 2" key="1">
    <citation type="submission" date="2020-10" db="EMBL/GenBank/DDBJ databases">
        <title>The Coptis chinensis genome and diversification of protoberbering-type alkaloids.</title>
        <authorList>
            <person name="Wang B."/>
            <person name="Shu S."/>
            <person name="Song C."/>
            <person name="Liu Y."/>
        </authorList>
    </citation>
    <scope>NUCLEOTIDE SEQUENCE [LARGE SCALE GENOMIC DNA]</scope>
    <source>
        <strain evidence="1">HL-2020</strain>
        <tissue evidence="1">Leaf</tissue>
    </source>
</reference>
<proteinExistence type="predicted"/>
<dbReference type="AlphaFoldDB" id="A0A835I3P7"/>
<accession>A0A835I3P7</accession>
<keyword evidence="2" id="KW-1185">Reference proteome</keyword>
<comment type="caution">
    <text evidence="1">The sequence shown here is derived from an EMBL/GenBank/DDBJ whole genome shotgun (WGS) entry which is preliminary data.</text>
</comment>
<protein>
    <submittedName>
        <fullName evidence="1">Uncharacterized protein</fullName>
    </submittedName>
</protein>
<name>A0A835I3P7_9MAGN</name>
<sequence length="122" mass="12995">MMMSMAGNGGMNGSNIGNVRNGGAASISAKKLLLLTILDFLKENGFVSLSSDQRWKRPPPGWCKINFYSSFHSDCAHANIAVVGKNNEGEFLGGKVGRVKTNTFGEAEALAAELAVDFALQK</sequence>
<evidence type="ECO:0000313" key="1">
    <source>
        <dbReference type="EMBL" id="KAF9610696.1"/>
    </source>
</evidence>
<gene>
    <name evidence="1" type="ORF">IFM89_024121</name>
</gene>